<evidence type="ECO:0008006" key="4">
    <source>
        <dbReference type="Google" id="ProtNLM"/>
    </source>
</evidence>
<evidence type="ECO:0000313" key="3">
    <source>
        <dbReference type="Proteomes" id="UP000253729"/>
    </source>
</evidence>
<feature type="region of interest" description="Disordered" evidence="1">
    <location>
        <begin position="422"/>
        <end position="518"/>
    </location>
</feature>
<dbReference type="InterPro" id="IPR011009">
    <property type="entry name" value="Kinase-like_dom_sf"/>
</dbReference>
<reference evidence="2 3" key="1">
    <citation type="submission" date="2018-07" db="EMBL/GenBank/DDBJ databases">
        <title>The genomes of Aspergillus section Nigri reveals drivers in fungal speciation.</title>
        <authorList>
            <consortium name="DOE Joint Genome Institute"/>
            <person name="Vesth T.C."/>
            <person name="Nybo J."/>
            <person name="Theobald S."/>
            <person name="Brandl J."/>
            <person name="Frisvad J.C."/>
            <person name="Nielsen K.F."/>
            <person name="Lyhne E.K."/>
            <person name="Kogle M.E."/>
            <person name="Kuo A."/>
            <person name="Riley R."/>
            <person name="Clum A."/>
            <person name="Nolan M."/>
            <person name="Lipzen A."/>
            <person name="Salamov A."/>
            <person name="Henrissat B."/>
            <person name="Wiebenga A."/>
            <person name="De vries R.P."/>
            <person name="Grigoriev I.V."/>
            <person name="Mortensen U.H."/>
            <person name="Andersen M.R."/>
            <person name="Baker S.E."/>
        </authorList>
    </citation>
    <scope>NUCLEOTIDE SEQUENCE [LARGE SCALE GENOMIC DNA]</scope>
    <source>
        <strain evidence="2 3">CBS 139.54b</strain>
    </source>
</reference>
<dbReference type="AlphaFoldDB" id="A0A3F3PHH6"/>
<dbReference type="STRING" id="1341132.A0A3F3PHH6"/>
<sequence>MTKRGRPLGAGGTERQYAPDTRDTLTTNIAIGAFHLFHPLFAVAMSGSSSPDYKALFLKEAVLRRQAEERNRPTTFPEFIHHCHDLLWRPLRAQTPSRSTTGKISAPIGKRCPVRLLPWTDCEDKQREIYESVCRYLQPTEGDARQLFTSLVALEDHGRRLARRPISSEQDLETYERLAVEDHVHDIVAELCKIPEARQDFRLGNGLWFDNHPNALDEDDEVDASQPSRPSRPSRPDQFCVYHADGNRRTLLTTVEYKPPHKLSAANLRLGLRPMDFWREVVQPDRVPTEEPAKSRYHAERLVGSAIAQEFHVMIQEGLEYSYVTNGLMDVQLWVPYDDPTTLYYHLGDPGIYEMAGVAGHGIPKTRIERALCLCLMSLRAPLRDQAWRNTIKPTLPIWKTSYDSDRAQLVVVELPRDLDVDDATSESASPEQSTSEYLTSSSPIPSGPRVTTRAAASCAPRSGPYHHESSSDSEADPTASAGRKRGFSQVTSSPPTQRSAPPAGRQGNQSGQSRSHDAPYCTQKCLLGLQQGGTLDPKCPNTELHMRGGRADRHSIGAADLVKKLKAQLDQDLDHNCTPIGPCGSSGAPFKITCATLGYTVVGKGTTSRLWGEVSREADVYRILRRAQGSAVSVFLGAINLALTYFLHGAGRIRHMLLMGWGGESVGHNPLDKAIQRAIYRSVKEIRSFGVVHQDLRPDNILWNAELERALIIDFHLCTLDRRPLHKRPRALKRLRCGPDESHSKRVRVV</sequence>
<organism evidence="2 3">
    <name type="scientific">Aspergillus welwitschiae</name>
    <dbReference type="NCBI Taxonomy" id="1341132"/>
    <lineage>
        <taxon>Eukaryota</taxon>
        <taxon>Fungi</taxon>
        <taxon>Dikarya</taxon>
        <taxon>Ascomycota</taxon>
        <taxon>Pezizomycotina</taxon>
        <taxon>Eurotiomycetes</taxon>
        <taxon>Eurotiomycetidae</taxon>
        <taxon>Eurotiales</taxon>
        <taxon>Aspergillaceae</taxon>
        <taxon>Aspergillus</taxon>
        <taxon>Aspergillus subgen. Circumdati</taxon>
    </lineage>
</organism>
<dbReference type="EMBL" id="KZ852166">
    <property type="protein sequence ID" value="RDH26338.1"/>
    <property type="molecule type" value="Genomic_DNA"/>
</dbReference>
<dbReference type="GeneID" id="38136875"/>
<evidence type="ECO:0000256" key="1">
    <source>
        <dbReference type="SAM" id="MobiDB-lite"/>
    </source>
</evidence>
<feature type="compositionally biased region" description="Polar residues" evidence="1">
    <location>
        <begin position="489"/>
        <end position="500"/>
    </location>
</feature>
<proteinExistence type="predicted"/>
<dbReference type="SUPFAM" id="SSF56112">
    <property type="entry name" value="Protein kinase-like (PK-like)"/>
    <property type="match status" value="1"/>
</dbReference>
<dbReference type="Gene3D" id="1.10.510.10">
    <property type="entry name" value="Transferase(Phosphotransferase) domain 1"/>
    <property type="match status" value="1"/>
</dbReference>
<name>A0A3F3PHH6_9EURO</name>
<feature type="region of interest" description="Disordered" evidence="1">
    <location>
        <begin position="1"/>
        <end position="20"/>
    </location>
</feature>
<dbReference type="RefSeq" id="XP_026619360.1">
    <property type="nucleotide sequence ID" value="XM_026768519.1"/>
</dbReference>
<feature type="region of interest" description="Disordered" evidence="1">
    <location>
        <begin position="214"/>
        <end position="238"/>
    </location>
</feature>
<feature type="compositionally biased region" description="Polar residues" evidence="1">
    <location>
        <begin position="426"/>
        <end position="445"/>
    </location>
</feature>
<gene>
    <name evidence="2" type="ORF">BDQ94DRAFT_155718</name>
</gene>
<accession>A0A3F3PHH6</accession>
<evidence type="ECO:0000313" key="2">
    <source>
        <dbReference type="EMBL" id="RDH26338.1"/>
    </source>
</evidence>
<dbReference type="Pfam" id="PF06293">
    <property type="entry name" value="Kdo"/>
    <property type="match status" value="1"/>
</dbReference>
<dbReference type="Proteomes" id="UP000253729">
    <property type="component" value="Unassembled WGS sequence"/>
</dbReference>
<keyword evidence="3" id="KW-1185">Reference proteome</keyword>
<protein>
    <recommendedName>
        <fullName evidence="4">Protein kinase domain-containing protein</fullName>
    </recommendedName>
</protein>